<protein>
    <submittedName>
        <fullName evidence="10">Agamous-like MADS-box protein AGL11 isoform X3</fullName>
    </submittedName>
</protein>
<evidence type="ECO:0000256" key="6">
    <source>
        <dbReference type="SAM" id="Coils"/>
    </source>
</evidence>
<sequence length="208" mass="24361">MGRGKIEIKRIENTTNRQVTFCKRRNGLLKKAYELSVLCDAEIALIVFSSRGRVYEFSNNNIRSTIEKYKKANSDGTNSVTEINAQFYQHESAKLRNQIQMMQNSNRNLMGECLSSLTVKELKQVENRLERSISRIRSKKEAEIEHENSILRAKIAEVERLQQLNMMPSETLDFVHPFLPRDDHILEENMLQNCSQFPNNDRKLFHLR</sequence>
<keyword evidence="5" id="KW-0539">Nucleus</keyword>
<dbReference type="PANTHER" id="PTHR48019">
    <property type="entry name" value="SERUM RESPONSE FACTOR HOMOLOG"/>
    <property type="match status" value="1"/>
</dbReference>
<proteinExistence type="predicted"/>
<dbReference type="Gene3D" id="3.40.1810.10">
    <property type="entry name" value="Transcription factor, MADS-box"/>
    <property type="match status" value="1"/>
</dbReference>
<feature type="domain" description="MADS-box" evidence="7">
    <location>
        <begin position="1"/>
        <end position="61"/>
    </location>
</feature>
<reference evidence="10" key="2">
    <citation type="submission" date="2025-08" db="UniProtKB">
        <authorList>
            <consortium name="RefSeq"/>
        </authorList>
    </citation>
    <scope>IDENTIFICATION</scope>
    <source>
        <tissue evidence="10">Leaf</tissue>
    </source>
</reference>
<evidence type="ECO:0000256" key="2">
    <source>
        <dbReference type="ARBA" id="ARBA00023015"/>
    </source>
</evidence>
<evidence type="ECO:0000259" key="8">
    <source>
        <dbReference type="PROSITE" id="PS51297"/>
    </source>
</evidence>
<dbReference type="SUPFAM" id="SSF55455">
    <property type="entry name" value="SRF-like"/>
    <property type="match status" value="1"/>
</dbReference>
<dbReference type="Pfam" id="PF00319">
    <property type="entry name" value="SRF-TF"/>
    <property type="match status" value="1"/>
</dbReference>
<dbReference type="SMART" id="SM00432">
    <property type="entry name" value="MADS"/>
    <property type="match status" value="1"/>
</dbReference>
<evidence type="ECO:0000313" key="10">
    <source>
        <dbReference type="RefSeq" id="XP_056683233.1"/>
    </source>
</evidence>
<evidence type="ECO:0000256" key="4">
    <source>
        <dbReference type="ARBA" id="ARBA00023163"/>
    </source>
</evidence>
<organism evidence="9 10">
    <name type="scientific">Spinacia oleracea</name>
    <name type="common">Spinach</name>
    <dbReference type="NCBI Taxonomy" id="3562"/>
    <lineage>
        <taxon>Eukaryota</taxon>
        <taxon>Viridiplantae</taxon>
        <taxon>Streptophyta</taxon>
        <taxon>Embryophyta</taxon>
        <taxon>Tracheophyta</taxon>
        <taxon>Spermatophyta</taxon>
        <taxon>Magnoliopsida</taxon>
        <taxon>eudicotyledons</taxon>
        <taxon>Gunneridae</taxon>
        <taxon>Pentapetalae</taxon>
        <taxon>Caryophyllales</taxon>
        <taxon>Chenopodiaceae</taxon>
        <taxon>Chenopodioideae</taxon>
        <taxon>Anserineae</taxon>
        <taxon>Spinacia</taxon>
    </lineage>
</organism>
<dbReference type="InterPro" id="IPR050142">
    <property type="entry name" value="MADS-box/MEF2_TF"/>
</dbReference>
<dbReference type="Pfam" id="PF01486">
    <property type="entry name" value="K-box"/>
    <property type="match status" value="1"/>
</dbReference>
<dbReference type="PROSITE" id="PS51297">
    <property type="entry name" value="K_BOX"/>
    <property type="match status" value="1"/>
</dbReference>
<dbReference type="PROSITE" id="PS50066">
    <property type="entry name" value="MADS_BOX_2"/>
    <property type="match status" value="1"/>
</dbReference>
<dbReference type="InterPro" id="IPR002100">
    <property type="entry name" value="TF_MADSbox"/>
</dbReference>
<keyword evidence="3" id="KW-0238">DNA-binding</keyword>
<dbReference type="InterPro" id="IPR002487">
    <property type="entry name" value="TF_Kbox"/>
</dbReference>
<feature type="domain" description="K-box" evidence="8">
    <location>
        <begin position="85"/>
        <end position="178"/>
    </location>
</feature>
<dbReference type="RefSeq" id="XP_056683233.1">
    <property type="nucleotide sequence ID" value="XM_056827255.1"/>
</dbReference>
<dbReference type="CDD" id="cd00265">
    <property type="entry name" value="MADS_MEF2_like"/>
    <property type="match status" value="1"/>
</dbReference>
<dbReference type="Proteomes" id="UP000813463">
    <property type="component" value="Chromosome 4"/>
</dbReference>
<feature type="coiled-coil region" evidence="6">
    <location>
        <begin position="85"/>
        <end position="161"/>
    </location>
</feature>
<dbReference type="PROSITE" id="PS00350">
    <property type="entry name" value="MADS_BOX_1"/>
    <property type="match status" value="1"/>
</dbReference>
<keyword evidence="6" id="KW-0175">Coiled coil</keyword>
<dbReference type="InterPro" id="IPR036879">
    <property type="entry name" value="TF_MADSbox_sf"/>
</dbReference>
<keyword evidence="9" id="KW-1185">Reference proteome</keyword>
<evidence type="ECO:0000256" key="5">
    <source>
        <dbReference type="ARBA" id="ARBA00023242"/>
    </source>
</evidence>
<name>A0ABM3QIN5_SPIOL</name>
<evidence type="ECO:0000256" key="1">
    <source>
        <dbReference type="ARBA" id="ARBA00004123"/>
    </source>
</evidence>
<keyword evidence="4" id="KW-0804">Transcription</keyword>
<reference evidence="9" key="1">
    <citation type="journal article" date="2021" name="Nat. Commun.">
        <title>Genomic analyses provide insights into spinach domestication and the genetic basis of agronomic traits.</title>
        <authorList>
            <person name="Cai X."/>
            <person name="Sun X."/>
            <person name="Xu C."/>
            <person name="Sun H."/>
            <person name="Wang X."/>
            <person name="Ge C."/>
            <person name="Zhang Z."/>
            <person name="Wang Q."/>
            <person name="Fei Z."/>
            <person name="Jiao C."/>
            <person name="Wang Q."/>
        </authorList>
    </citation>
    <scope>NUCLEOTIDE SEQUENCE [LARGE SCALE GENOMIC DNA]</scope>
    <source>
        <strain evidence="9">cv. Varoflay</strain>
    </source>
</reference>
<dbReference type="GeneID" id="110787973"/>
<evidence type="ECO:0000259" key="7">
    <source>
        <dbReference type="PROSITE" id="PS50066"/>
    </source>
</evidence>
<gene>
    <name evidence="10" type="primary">LOC110787973</name>
</gene>
<dbReference type="PRINTS" id="PR00404">
    <property type="entry name" value="MADSDOMAIN"/>
</dbReference>
<comment type="subcellular location">
    <subcellularLocation>
        <location evidence="1">Nucleus</location>
    </subcellularLocation>
</comment>
<keyword evidence="2" id="KW-0805">Transcription regulation</keyword>
<dbReference type="InterPro" id="IPR033896">
    <property type="entry name" value="MEF2-like_N"/>
</dbReference>
<evidence type="ECO:0000256" key="3">
    <source>
        <dbReference type="ARBA" id="ARBA00023125"/>
    </source>
</evidence>
<accession>A0ABM3QIN5</accession>
<evidence type="ECO:0000313" key="9">
    <source>
        <dbReference type="Proteomes" id="UP000813463"/>
    </source>
</evidence>